<evidence type="ECO:0000256" key="3">
    <source>
        <dbReference type="ARBA" id="ARBA00022840"/>
    </source>
</evidence>
<evidence type="ECO:0000256" key="4">
    <source>
        <dbReference type="SAM" id="MobiDB-lite"/>
    </source>
</evidence>
<proteinExistence type="predicted"/>
<gene>
    <name evidence="6" type="ORF">QE424_003165</name>
</gene>
<dbReference type="InterPro" id="IPR017871">
    <property type="entry name" value="ABC_transporter-like_CS"/>
</dbReference>
<dbReference type="GO" id="GO:0005524">
    <property type="term" value="F:ATP binding"/>
    <property type="evidence" value="ECO:0007669"/>
    <property type="project" value="UniProtKB-KW"/>
</dbReference>
<feature type="domain" description="ABC transporter" evidence="5">
    <location>
        <begin position="337"/>
        <end position="536"/>
    </location>
</feature>
<keyword evidence="1" id="KW-0677">Repeat</keyword>
<name>A0AAP5AKV3_9GAMM</name>
<sequence length="536" mass="57772">MTAFTPTLDRVTFTLPDGRVLFPELSASFDTTPTGLVGRNGVGKSVLGRLLAGQLQPSSGHIQRQGHVHLLAQHSGVLPGRIADLAGVAPQLDALDRIEAGSVDPHDFAVVGERWTLREQLQAQWQRLGLPELDPAQPAATLSGGQAMQVALAGALLSDADALVLDEPSNHLDSAHRTRLIDALAQWRGGLIVISHDRALLREMQRIVELTPSGLRSYGGNYDLYAAQKQAEQASAEAELALRKRERRQEQAALREQRERQEHRQSRAQRDARTANQAPILLGGMKNRAEHSAGRLQAQQLERRAAADDRVREAAAGVDEAAQVAMLGPSLVAPGPQQVATLTNVHLPWVEAPWQHITLHLQRGDRIGVRGRNGSGKSTLLRVLAGEVAPLSGEVKRAASIALLDQTLSSLPAQDSALQLLQRANPMASEGPLRTQLALLGLDAERSLRPLASLSGGERVKAALAAVLYADVPPQLLLLDEPGNHLDLASLAALEQMLNQYRGSVVIVSHDQALLDAVQLTHHLDAGEEGWQLKLL</sequence>
<dbReference type="PANTHER" id="PTHR19211:SF6">
    <property type="entry name" value="BLL7188 PROTEIN"/>
    <property type="match status" value="1"/>
</dbReference>
<dbReference type="EMBL" id="JAUTAS010000001">
    <property type="protein sequence ID" value="MDQ1110006.1"/>
    <property type="molecule type" value="Genomic_DNA"/>
</dbReference>
<dbReference type="CDD" id="cd03221">
    <property type="entry name" value="ABCF_EF-3"/>
    <property type="match status" value="1"/>
</dbReference>
<dbReference type="InterPro" id="IPR003439">
    <property type="entry name" value="ABC_transporter-like_ATP-bd"/>
</dbReference>
<comment type="caution">
    <text evidence="6">The sequence shown here is derived from an EMBL/GenBank/DDBJ whole genome shotgun (WGS) entry which is preliminary data.</text>
</comment>
<dbReference type="RefSeq" id="WP_307107525.1">
    <property type="nucleotide sequence ID" value="NZ_JAUTAS010000001.1"/>
</dbReference>
<dbReference type="Proteomes" id="UP001226084">
    <property type="component" value="Unassembled WGS sequence"/>
</dbReference>
<feature type="domain" description="ABC transporter" evidence="5">
    <location>
        <begin position="6"/>
        <end position="238"/>
    </location>
</feature>
<dbReference type="AlphaFoldDB" id="A0AAP5AKV3"/>
<evidence type="ECO:0000313" key="6">
    <source>
        <dbReference type="EMBL" id="MDQ1110006.1"/>
    </source>
</evidence>
<keyword evidence="3" id="KW-0067">ATP-binding</keyword>
<dbReference type="InterPro" id="IPR003593">
    <property type="entry name" value="AAA+_ATPase"/>
</dbReference>
<feature type="compositionally biased region" description="Basic and acidic residues" evidence="4">
    <location>
        <begin position="244"/>
        <end position="273"/>
    </location>
</feature>
<keyword evidence="2" id="KW-0547">Nucleotide-binding</keyword>
<dbReference type="PANTHER" id="PTHR19211">
    <property type="entry name" value="ATP-BINDING TRANSPORT PROTEIN-RELATED"/>
    <property type="match status" value="1"/>
</dbReference>
<dbReference type="SUPFAM" id="SSF52540">
    <property type="entry name" value="P-loop containing nucleoside triphosphate hydrolases"/>
    <property type="match status" value="2"/>
</dbReference>
<dbReference type="FunFam" id="3.40.50.300:FF:001320">
    <property type="entry name" value="Heme ABC transporter ATP-binding protein"/>
    <property type="match status" value="1"/>
</dbReference>
<dbReference type="SMART" id="SM00382">
    <property type="entry name" value="AAA"/>
    <property type="match status" value="2"/>
</dbReference>
<evidence type="ECO:0000313" key="7">
    <source>
        <dbReference type="Proteomes" id="UP001226084"/>
    </source>
</evidence>
<dbReference type="GO" id="GO:0016887">
    <property type="term" value="F:ATP hydrolysis activity"/>
    <property type="evidence" value="ECO:0007669"/>
    <property type="project" value="InterPro"/>
</dbReference>
<feature type="region of interest" description="Disordered" evidence="4">
    <location>
        <begin position="244"/>
        <end position="278"/>
    </location>
</feature>
<reference evidence="6" key="1">
    <citation type="submission" date="2023-07" db="EMBL/GenBank/DDBJ databases">
        <title>Functional and genomic diversity of the sorghum phyllosphere microbiome.</title>
        <authorList>
            <person name="Shade A."/>
        </authorList>
    </citation>
    <scope>NUCLEOTIDE SEQUENCE</scope>
    <source>
        <strain evidence="6">SORGH_AS_0457</strain>
    </source>
</reference>
<dbReference type="Gene3D" id="3.40.50.300">
    <property type="entry name" value="P-loop containing nucleotide triphosphate hydrolases"/>
    <property type="match status" value="2"/>
</dbReference>
<dbReference type="PROSITE" id="PS50893">
    <property type="entry name" value="ABC_TRANSPORTER_2"/>
    <property type="match status" value="2"/>
</dbReference>
<dbReference type="InterPro" id="IPR027417">
    <property type="entry name" value="P-loop_NTPase"/>
</dbReference>
<evidence type="ECO:0000256" key="1">
    <source>
        <dbReference type="ARBA" id="ARBA00022737"/>
    </source>
</evidence>
<dbReference type="InterPro" id="IPR050611">
    <property type="entry name" value="ABCF"/>
</dbReference>
<organism evidence="6 7">
    <name type="scientific">Stenotrophomonas rhizophila</name>
    <dbReference type="NCBI Taxonomy" id="216778"/>
    <lineage>
        <taxon>Bacteria</taxon>
        <taxon>Pseudomonadati</taxon>
        <taxon>Pseudomonadota</taxon>
        <taxon>Gammaproteobacteria</taxon>
        <taxon>Lysobacterales</taxon>
        <taxon>Lysobacteraceae</taxon>
        <taxon>Stenotrophomonas</taxon>
    </lineage>
</organism>
<dbReference type="Pfam" id="PF00005">
    <property type="entry name" value="ABC_tran"/>
    <property type="match status" value="2"/>
</dbReference>
<dbReference type="PROSITE" id="PS00211">
    <property type="entry name" value="ABC_TRANSPORTER_1"/>
    <property type="match status" value="1"/>
</dbReference>
<evidence type="ECO:0000256" key="2">
    <source>
        <dbReference type="ARBA" id="ARBA00022741"/>
    </source>
</evidence>
<protein>
    <submittedName>
        <fullName evidence="6">ATPase subunit of ABC transporter with duplicated ATPase domains</fullName>
    </submittedName>
</protein>
<accession>A0AAP5AKV3</accession>
<evidence type="ECO:0000259" key="5">
    <source>
        <dbReference type="PROSITE" id="PS50893"/>
    </source>
</evidence>